<organism evidence="2 3">
    <name type="scientific">Sphingomonas taxi</name>
    <dbReference type="NCBI Taxonomy" id="1549858"/>
    <lineage>
        <taxon>Bacteria</taxon>
        <taxon>Pseudomonadati</taxon>
        <taxon>Pseudomonadota</taxon>
        <taxon>Alphaproteobacteria</taxon>
        <taxon>Sphingomonadales</taxon>
        <taxon>Sphingomonadaceae</taxon>
        <taxon>Sphingomonas</taxon>
    </lineage>
</organism>
<feature type="transmembrane region" description="Helical" evidence="1">
    <location>
        <begin position="216"/>
        <end position="244"/>
    </location>
</feature>
<evidence type="ECO:0000313" key="3">
    <source>
        <dbReference type="Proteomes" id="UP000249229"/>
    </source>
</evidence>
<dbReference type="EMBL" id="QFQI01000002">
    <property type="protein sequence ID" value="PZQ61648.1"/>
    <property type="molecule type" value="Genomic_DNA"/>
</dbReference>
<feature type="transmembrane region" description="Helical" evidence="1">
    <location>
        <begin position="118"/>
        <end position="146"/>
    </location>
</feature>
<dbReference type="Proteomes" id="UP000249229">
    <property type="component" value="Unassembled WGS sequence"/>
</dbReference>
<proteinExistence type="predicted"/>
<feature type="transmembrane region" description="Helical" evidence="1">
    <location>
        <begin position="256"/>
        <end position="284"/>
    </location>
</feature>
<feature type="transmembrane region" description="Helical" evidence="1">
    <location>
        <begin position="166"/>
        <end position="195"/>
    </location>
</feature>
<sequence>MRTRRAVGKRAARRYAGRHGIVGSGAAMVRIGTVWDRTVDVLQGRTGILAGIALLTMVLPGVAGGVLRATGGAPAALGPVVAIATVLLLLYGILAITAVASDPAVDGAAAYRIAGRRLLAALGVLVVLIVAATLFFLPAVVALAVGGARMNAAGKLDVQAVAAGPLALSGLLALATVVAGLWLSARLVPLFGIVVNETRGLGALRRSLALTRGSTMKLIGVLILYAIVVIVLMMASTSVVGIVARLVLGGEADATVALVVAIVSALVSALTSVVQSVFYAQFYVAARAQEQRMAPLA</sequence>
<protein>
    <recommendedName>
        <fullName evidence="4">Glycerophosphoryl diester phosphodiesterase membrane domain-containing protein</fullName>
    </recommendedName>
</protein>
<keyword evidence="1" id="KW-0812">Transmembrane</keyword>
<dbReference type="AlphaFoldDB" id="A0A2W5PAV8"/>
<feature type="transmembrane region" description="Helical" evidence="1">
    <location>
        <begin position="73"/>
        <end position="97"/>
    </location>
</feature>
<evidence type="ECO:0000313" key="2">
    <source>
        <dbReference type="EMBL" id="PZQ61648.1"/>
    </source>
</evidence>
<comment type="caution">
    <text evidence="2">The sequence shown here is derived from an EMBL/GenBank/DDBJ whole genome shotgun (WGS) entry which is preliminary data.</text>
</comment>
<evidence type="ECO:0008006" key="4">
    <source>
        <dbReference type="Google" id="ProtNLM"/>
    </source>
</evidence>
<name>A0A2W5PAV8_9SPHN</name>
<accession>A0A2W5PAV8</accession>
<keyword evidence="1" id="KW-1133">Transmembrane helix</keyword>
<reference evidence="2 3" key="1">
    <citation type="submission" date="2017-08" db="EMBL/GenBank/DDBJ databases">
        <title>Infants hospitalized years apart are colonized by the same room-sourced microbial strains.</title>
        <authorList>
            <person name="Brooks B."/>
            <person name="Olm M.R."/>
            <person name="Firek B.A."/>
            <person name="Baker R."/>
            <person name="Thomas B.C."/>
            <person name="Morowitz M.J."/>
            <person name="Banfield J.F."/>
        </authorList>
    </citation>
    <scope>NUCLEOTIDE SEQUENCE [LARGE SCALE GENOMIC DNA]</scope>
    <source>
        <strain evidence="2">S2_005_001_R1_22</strain>
    </source>
</reference>
<keyword evidence="1" id="KW-0472">Membrane</keyword>
<gene>
    <name evidence="2" type="ORF">DI544_03135</name>
</gene>
<feature type="transmembrane region" description="Helical" evidence="1">
    <location>
        <begin position="47"/>
        <end position="67"/>
    </location>
</feature>
<evidence type="ECO:0000256" key="1">
    <source>
        <dbReference type="SAM" id="Phobius"/>
    </source>
</evidence>